<dbReference type="PROSITE" id="PS00198">
    <property type="entry name" value="4FE4S_FER_1"/>
    <property type="match status" value="3"/>
</dbReference>
<dbReference type="InterPro" id="IPR017900">
    <property type="entry name" value="4Fe4S_Fe_S_CS"/>
</dbReference>
<dbReference type="SUPFAM" id="SSF54862">
    <property type="entry name" value="4Fe-4S ferredoxins"/>
    <property type="match status" value="1"/>
</dbReference>
<dbReference type="PANTHER" id="PTHR43498">
    <property type="entry name" value="FERREDOXIN:COB-COM HETERODISULFIDE REDUCTASE SUBUNIT A"/>
    <property type="match status" value="1"/>
</dbReference>
<sequence length="660" mass="72324">MKRIGVFVCHCGTNIANTVHCDQVAEMAKSYPGVVYACENKYMCSEPGQMMIQEAVREQNLDGYVVAACSPRMHENTFRKCAERAGLNAYMSEQVNIREQCSWVHADKEKGTEKAIDLVRMAVAKAVRNQPLSTSTIPVTKRALVIGAGIAGIQAALDIADNGFQVTLLDREHSIGGRMAQVDKTFPTLDCSACILTPKMVEAAQHPNIEMATYTEVESVDGFVGNFDVTLRKKAAYVDFHLCTGCGLCQEKCPKKVSSEFEMDLGPRKAVYVPFPQAVPNKPVIDANHCRYLLDGKCGVCKKICPTGAIDYEQKDEVIVERFGTIVVATGFEQFDISKYEEYGAGRYPDVITGLHLERLMNASGPTAGKIKRPSDGKIPEKIVFVKCVGSRDEAKDRPYCSKACCMYVAKHATLIKEKLPQSKSYVFYMDVRTGGKNYEEFYKRTQEQYDGQYIRGRVSKIFQVGDKLIVRGEDSLVGRPIEIEADLVVLAAGMEPQKDAKDMARRLGISYDQHGWYSEAHPKLQPIETHTAGIYLAGTCQGPKDIPESVAQASAAAVKATGLLSKGELTSEAMTAECNEAVCAGCGLCMSICPYKAIDGKKITERVHGQMKEREVAHVNAGLCQGCGACTVNCPSSAMNIKGFTNEQILAEVDALCQR</sequence>
<feature type="domain" description="4Fe-4S ferredoxin-type" evidence="9">
    <location>
        <begin position="281"/>
        <end position="315"/>
    </location>
</feature>
<evidence type="ECO:0000259" key="9">
    <source>
        <dbReference type="PROSITE" id="PS51379"/>
    </source>
</evidence>
<dbReference type="InterPro" id="IPR017896">
    <property type="entry name" value="4Fe4S_Fe-S-bd"/>
</dbReference>
<evidence type="ECO:0000256" key="8">
    <source>
        <dbReference type="ARBA" id="ARBA00023014"/>
    </source>
</evidence>
<protein>
    <submittedName>
        <fullName evidence="10">CoB--CoM heterodisulfide reductase iron-sulfur subunit A family protein</fullName>
    </submittedName>
</protein>
<name>A0A5Q2N3D0_9FIRM</name>
<dbReference type="EMBL" id="CP045875">
    <property type="protein sequence ID" value="QGG47802.1"/>
    <property type="molecule type" value="Genomic_DNA"/>
</dbReference>
<keyword evidence="6" id="KW-0560">Oxidoreductase</keyword>
<dbReference type="AlphaFoldDB" id="A0A5Q2N3D0"/>
<dbReference type="GO" id="GO:0051539">
    <property type="term" value="F:4 iron, 4 sulfur cluster binding"/>
    <property type="evidence" value="ECO:0007669"/>
    <property type="project" value="UniProtKB-KW"/>
</dbReference>
<evidence type="ECO:0000256" key="4">
    <source>
        <dbReference type="ARBA" id="ARBA00022723"/>
    </source>
</evidence>
<evidence type="ECO:0000256" key="2">
    <source>
        <dbReference type="ARBA" id="ARBA00006561"/>
    </source>
</evidence>
<dbReference type="PROSITE" id="PS51379">
    <property type="entry name" value="4FE4S_FER_2"/>
    <property type="match status" value="4"/>
</dbReference>
<dbReference type="RefSeq" id="WP_153725104.1">
    <property type="nucleotide sequence ID" value="NZ_CP045875.1"/>
</dbReference>
<dbReference type="GO" id="GO:0046872">
    <property type="term" value="F:metal ion binding"/>
    <property type="evidence" value="ECO:0007669"/>
    <property type="project" value="UniProtKB-KW"/>
</dbReference>
<keyword evidence="8" id="KW-0411">Iron-sulfur</keyword>
<dbReference type="Proteomes" id="UP000366051">
    <property type="component" value="Chromosome"/>
</dbReference>
<dbReference type="KEGG" id="hcv:FTV88_1704"/>
<keyword evidence="3" id="KW-0004">4Fe-4S</keyword>
<dbReference type="Gene3D" id="3.50.50.60">
    <property type="entry name" value="FAD/NAD(P)-binding domain"/>
    <property type="match status" value="1"/>
</dbReference>
<feature type="domain" description="4Fe-4S ferredoxin-type" evidence="9">
    <location>
        <begin position="234"/>
        <end position="264"/>
    </location>
</feature>
<comment type="similarity">
    <text evidence="2">Belongs to the HdrA family.</text>
</comment>
<proteinExistence type="inferred from homology"/>
<evidence type="ECO:0000313" key="10">
    <source>
        <dbReference type="EMBL" id="QGG47802.1"/>
    </source>
</evidence>
<feature type="domain" description="4Fe-4S ferredoxin-type" evidence="9">
    <location>
        <begin position="616"/>
        <end position="645"/>
    </location>
</feature>
<organism evidence="10 11">
    <name type="scientific">Heliorestis convoluta</name>
    <dbReference type="NCBI Taxonomy" id="356322"/>
    <lineage>
        <taxon>Bacteria</taxon>
        <taxon>Bacillati</taxon>
        <taxon>Bacillota</taxon>
        <taxon>Clostridia</taxon>
        <taxon>Eubacteriales</taxon>
        <taxon>Heliobacteriaceae</taxon>
        <taxon>Heliorestis</taxon>
    </lineage>
</organism>
<dbReference type="InterPro" id="IPR036188">
    <property type="entry name" value="FAD/NAD-bd_sf"/>
</dbReference>
<dbReference type="Gene3D" id="3.30.70.20">
    <property type="match status" value="2"/>
</dbReference>
<dbReference type="Pfam" id="PF13450">
    <property type="entry name" value="NAD_binding_8"/>
    <property type="match status" value="1"/>
</dbReference>
<evidence type="ECO:0000256" key="7">
    <source>
        <dbReference type="ARBA" id="ARBA00023004"/>
    </source>
</evidence>
<dbReference type="Pfam" id="PF12838">
    <property type="entry name" value="Fer4_7"/>
    <property type="match status" value="1"/>
</dbReference>
<keyword evidence="11" id="KW-1185">Reference proteome</keyword>
<feature type="domain" description="4Fe-4S ferredoxin-type" evidence="9">
    <location>
        <begin position="575"/>
        <end position="604"/>
    </location>
</feature>
<dbReference type="GO" id="GO:0016491">
    <property type="term" value="F:oxidoreductase activity"/>
    <property type="evidence" value="ECO:0007669"/>
    <property type="project" value="UniProtKB-KW"/>
</dbReference>
<dbReference type="PANTHER" id="PTHR43498:SF1">
    <property type="entry name" value="COB--COM HETERODISULFIDE REDUCTASE IRON-SULFUR SUBUNIT A"/>
    <property type="match status" value="1"/>
</dbReference>
<reference evidence="11" key="1">
    <citation type="submission" date="2019-11" db="EMBL/GenBank/DDBJ databases">
        <title>Genome sequence of Heliorestis convoluta strain HH, an alkaliphilic and minimalistic phototrophic bacterium from a soda lake in Egypt.</title>
        <authorList>
            <person name="Dewey E.D."/>
            <person name="Stokes L.M."/>
            <person name="Burchell B.M."/>
            <person name="Shaffer K.N."/>
            <person name="Huntington A.M."/>
            <person name="Baker J.M."/>
            <person name="Nadendla S."/>
            <person name="Giglio M.G."/>
            <person name="Touchman J.W."/>
            <person name="Blankenship R.E."/>
            <person name="Madigan M.T."/>
            <person name="Sattley W.M."/>
        </authorList>
    </citation>
    <scope>NUCLEOTIDE SEQUENCE [LARGE SCALE GENOMIC DNA]</scope>
    <source>
        <strain evidence="11">HH</strain>
    </source>
</reference>
<evidence type="ECO:0000256" key="3">
    <source>
        <dbReference type="ARBA" id="ARBA00022485"/>
    </source>
</evidence>
<comment type="cofactor">
    <cofactor evidence="1">
        <name>FAD</name>
        <dbReference type="ChEBI" id="CHEBI:57692"/>
    </cofactor>
</comment>
<dbReference type="Gene3D" id="3.40.50.720">
    <property type="entry name" value="NAD(P)-binding Rossmann-like Domain"/>
    <property type="match status" value="1"/>
</dbReference>
<evidence type="ECO:0000313" key="11">
    <source>
        <dbReference type="Proteomes" id="UP000366051"/>
    </source>
</evidence>
<keyword evidence="4" id="KW-0479">Metal-binding</keyword>
<evidence type="ECO:0000256" key="6">
    <source>
        <dbReference type="ARBA" id="ARBA00023002"/>
    </source>
</evidence>
<gene>
    <name evidence="10" type="ORF">FTV88_1704</name>
</gene>
<evidence type="ECO:0000256" key="1">
    <source>
        <dbReference type="ARBA" id="ARBA00001974"/>
    </source>
</evidence>
<dbReference type="Pfam" id="PF00037">
    <property type="entry name" value="Fer4"/>
    <property type="match status" value="1"/>
</dbReference>
<accession>A0A5Q2N3D0</accession>
<dbReference type="InterPro" id="IPR039650">
    <property type="entry name" value="HdrA-like"/>
</dbReference>
<dbReference type="OrthoDB" id="9758544at2"/>
<keyword evidence="5" id="KW-0285">Flavoprotein</keyword>
<dbReference type="SUPFAM" id="SSF51905">
    <property type="entry name" value="FAD/NAD(P)-binding domain"/>
    <property type="match status" value="1"/>
</dbReference>
<keyword evidence="5" id="KW-0274">FAD</keyword>
<evidence type="ECO:0000256" key="5">
    <source>
        <dbReference type="ARBA" id="ARBA00022827"/>
    </source>
</evidence>
<keyword evidence="7" id="KW-0408">Iron</keyword>